<organism evidence="4 5">
    <name type="scientific">Gemmata algarum</name>
    <dbReference type="NCBI Taxonomy" id="2975278"/>
    <lineage>
        <taxon>Bacteria</taxon>
        <taxon>Pseudomonadati</taxon>
        <taxon>Planctomycetota</taxon>
        <taxon>Planctomycetia</taxon>
        <taxon>Gemmatales</taxon>
        <taxon>Gemmataceae</taxon>
        <taxon>Gemmata</taxon>
    </lineage>
</organism>
<dbReference type="SMART" id="SM00567">
    <property type="entry name" value="EZ_HEAT"/>
    <property type="match status" value="12"/>
</dbReference>
<feature type="chain" id="PRO_5045292907" evidence="3">
    <location>
        <begin position="24"/>
        <end position="761"/>
    </location>
</feature>
<dbReference type="InterPro" id="IPR011989">
    <property type="entry name" value="ARM-like"/>
</dbReference>
<feature type="signal peptide" evidence="3">
    <location>
        <begin position="1"/>
        <end position="23"/>
    </location>
</feature>
<reference evidence="5" key="1">
    <citation type="journal article" date="2023" name="Mar. Drugs">
        <title>Gemmata algarum, a Novel Planctomycete Isolated from an Algal Mat, Displays Antimicrobial Activity.</title>
        <authorList>
            <person name="Kumar G."/>
            <person name="Kallscheuer N."/>
            <person name="Kashif M."/>
            <person name="Ahamad S."/>
            <person name="Jagadeeshwari U."/>
            <person name="Pannikurungottu S."/>
            <person name="Haufschild T."/>
            <person name="Kabuu M."/>
            <person name="Sasikala C."/>
            <person name="Jogler C."/>
            <person name="Ramana C."/>
        </authorList>
    </citation>
    <scope>NUCLEOTIDE SEQUENCE [LARGE SCALE GENOMIC DNA]</scope>
    <source>
        <strain evidence="5">JC673</strain>
    </source>
</reference>
<keyword evidence="5" id="KW-1185">Reference proteome</keyword>
<dbReference type="Gene3D" id="1.25.10.10">
    <property type="entry name" value="Leucine-rich Repeat Variant"/>
    <property type="match status" value="5"/>
</dbReference>
<feature type="region of interest" description="Disordered" evidence="2">
    <location>
        <begin position="22"/>
        <end position="47"/>
    </location>
</feature>
<evidence type="ECO:0000313" key="4">
    <source>
        <dbReference type="EMBL" id="MDY3559366.1"/>
    </source>
</evidence>
<dbReference type="PROSITE" id="PS50077">
    <property type="entry name" value="HEAT_REPEAT"/>
    <property type="match status" value="1"/>
</dbReference>
<dbReference type="InterPro" id="IPR016024">
    <property type="entry name" value="ARM-type_fold"/>
</dbReference>
<sequence>MHRRSLLLALALCVACGCGKKPAAPTVEPKTDENATTATPHEDGAAERRNKQLAALKNRQDAPRRAAIDELSFLALEDPGTGPALVELLKDKTTNGPGNTRANQINSTREAAALALLKSGPKGEALLRDKGLSALREGLTDPTPAVREHTAYTIGQLGPVSKALAADVQKLCTDPDVRVRGAAFDALHTTGVADPVALSKLLTHENDETARLAGELVSALTRLPVDTVEPLAAALKNDNPNVRRAAANALGAIGPSATPAVPALIALLEKAYKDRDPQQRPDEGGPEIASWNALGRIGAETVAPTAKLLDDSNMLLRYDALRALGDMGPVAKPAAGAIKKLLQDRSADNALEAACALLRIGDSQTEALALLKRGLDSDSRGVAALAVQVIGRVGPAAETLVPAALTKLASPDPFARSAALELVALRPATEQTKLAAEVGKLASDEERVIRLQVARTLVRLGPAGAPAADSLGRAVYEEKDGGVRELLLTALLAMGTGAKPALPVLLPLTTDRDLSPPVRLSVLSALATIDPASTEVSTALVNATEDSEPAVRAAAATALGRLDPLPPNALGALLKLAKSDSRTGPRVAALLALAAAGTRAKPARAEVEALTNSPQANLALLAKVAQAAIDGDAGKVAPAVRAGLRDRNPAVRAAAVEAVLMIGPIKDDLPALLTLLKEPGAAVRGTAAAAIGRLGPTAQDAVPQLTRLLDDHDSEVRIPAVEALGRIGPAAQPAGRKLKELLRDPLVWPVAQKALEKIEAK</sequence>
<evidence type="ECO:0000256" key="1">
    <source>
        <dbReference type="ARBA" id="ARBA00045876"/>
    </source>
</evidence>
<dbReference type="Pfam" id="PF13646">
    <property type="entry name" value="HEAT_2"/>
    <property type="match status" value="3"/>
</dbReference>
<protein>
    <submittedName>
        <fullName evidence="4">HEAT repeat domain-containing protein</fullName>
    </submittedName>
</protein>
<comment type="caution">
    <text evidence="4">The sequence shown here is derived from an EMBL/GenBank/DDBJ whole genome shotgun (WGS) entry which is preliminary data.</text>
</comment>
<dbReference type="EMBL" id="JAXBLV010000110">
    <property type="protein sequence ID" value="MDY3559366.1"/>
    <property type="molecule type" value="Genomic_DNA"/>
</dbReference>
<dbReference type="PROSITE" id="PS51257">
    <property type="entry name" value="PROKAR_LIPOPROTEIN"/>
    <property type="match status" value="1"/>
</dbReference>
<gene>
    <name evidence="4" type="ORF">R5W23_000358</name>
</gene>
<name>A0ABU5EW28_9BACT</name>
<dbReference type="Proteomes" id="UP001272242">
    <property type="component" value="Unassembled WGS sequence"/>
</dbReference>
<dbReference type="SUPFAM" id="SSF48371">
    <property type="entry name" value="ARM repeat"/>
    <property type="match status" value="1"/>
</dbReference>
<dbReference type="InterPro" id="IPR021133">
    <property type="entry name" value="HEAT_type_2"/>
</dbReference>
<evidence type="ECO:0000256" key="3">
    <source>
        <dbReference type="SAM" id="SignalP"/>
    </source>
</evidence>
<dbReference type="InterPro" id="IPR004155">
    <property type="entry name" value="PBS_lyase_HEAT"/>
</dbReference>
<proteinExistence type="predicted"/>
<dbReference type="Pfam" id="PF13513">
    <property type="entry name" value="HEAT_EZ"/>
    <property type="match status" value="1"/>
</dbReference>
<evidence type="ECO:0000256" key="2">
    <source>
        <dbReference type="SAM" id="MobiDB-lite"/>
    </source>
</evidence>
<evidence type="ECO:0000313" key="5">
    <source>
        <dbReference type="Proteomes" id="UP001272242"/>
    </source>
</evidence>
<dbReference type="PANTHER" id="PTHR12697">
    <property type="entry name" value="PBS LYASE HEAT-LIKE PROTEIN"/>
    <property type="match status" value="1"/>
</dbReference>
<keyword evidence="3" id="KW-0732">Signal</keyword>
<accession>A0ABU5EW28</accession>
<dbReference type="RefSeq" id="WP_320686142.1">
    <property type="nucleotide sequence ID" value="NZ_JAXBLV010000110.1"/>
</dbReference>
<comment type="function">
    <text evidence="1">Catalyzes the hydroxylation of the N(6)-(4-aminobutyl)-L-lysine intermediate produced by deoxyhypusine synthase/DHPS on a critical lysine of the eukaryotic translation initiation factor 5A/eIF-5A. This is the second step of the post-translational modification of that lysine into an unusual amino acid residue named hypusine. Hypusination is unique to mature eIF-5A factor and is essential for its function.</text>
</comment>
<dbReference type="PANTHER" id="PTHR12697:SF5">
    <property type="entry name" value="DEOXYHYPUSINE HYDROXYLASE"/>
    <property type="match status" value="1"/>
</dbReference>